<dbReference type="RefSeq" id="WP_248666839.1">
    <property type="nucleotide sequence ID" value="NZ_JALPRX010000038.1"/>
</dbReference>
<dbReference type="Proteomes" id="UP001139516">
    <property type="component" value="Unassembled WGS sequence"/>
</dbReference>
<keyword evidence="4" id="KW-1185">Reference proteome</keyword>
<comment type="caution">
    <text evidence="3">The sequence shown here is derived from an EMBL/GenBank/DDBJ whole genome shotgun (WGS) entry which is preliminary data.</text>
</comment>
<sequence length="283" mass="30545">MATSPQDDARAALDAAGTLPETELDLAAVALQFARIDRPDADWGAVAAHLSTLARAAVAAAIADRAADAGELERRRAALAGILHDQFGYRGDSESYDDPANANLIGVVERRRGLPVALGILWLHMAEAAGWPAHGIDFPGHFLVALQGERGQLVVDVFDGGTALEAPALRALLKRIEGEKAELQPALLAPMERRAVLLRLQNNIKLRRLRAGDLAAALDCTEDMLRLAPEAAPLWREAGMMNHRLERIGAALSCLDRYLTLVPGGDSADRVRLLMDELRNRLN</sequence>
<evidence type="ECO:0000259" key="2">
    <source>
        <dbReference type="Pfam" id="PF13369"/>
    </source>
</evidence>
<dbReference type="InterPro" id="IPR011990">
    <property type="entry name" value="TPR-like_helical_dom_sf"/>
</dbReference>
<accession>A0A9X1Y9C0</accession>
<evidence type="ECO:0000256" key="1">
    <source>
        <dbReference type="ARBA" id="ARBA00007100"/>
    </source>
</evidence>
<name>A0A9X1Y9C0_9PROT</name>
<dbReference type="AlphaFoldDB" id="A0A9X1Y9C0"/>
<evidence type="ECO:0000313" key="4">
    <source>
        <dbReference type="Proteomes" id="UP001139516"/>
    </source>
</evidence>
<dbReference type="PANTHER" id="PTHR31350:SF21">
    <property type="entry name" value="F-BOX ONLY PROTEIN 21"/>
    <property type="match status" value="1"/>
</dbReference>
<dbReference type="Pfam" id="PF13369">
    <property type="entry name" value="Transglut_core2"/>
    <property type="match status" value="1"/>
</dbReference>
<comment type="similarity">
    <text evidence="1">Belongs to the UPF0162 family.</text>
</comment>
<dbReference type="EMBL" id="JALPRX010000038">
    <property type="protein sequence ID" value="MCK8784715.1"/>
    <property type="molecule type" value="Genomic_DNA"/>
</dbReference>
<evidence type="ECO:0000313" key="3">
    <source>
        <dbReference type="EMBL" id="MCK8784715.1"/>
    </source>
</evidence>
<protein>
    <submittedName>
        <fullName evidence="3">Transglutaminase-like domain-containing protein</fullName>
    </submittedName>
</protein>
<gene>
    <name evidence="3" type="ORF">M0638_10010</name>
</gene>
<feature type="domain" description="Protein SirB1 N-terminal" evidence="2">
    <location>
        <begin position="49"/>
        <end position="201"/>
    </location>
</feature>
<reference evidence="3" key="1">
    <citation type="submission" date="2022-04" db="EMBL/GenBank/DDBJ databases">
        <title>Roseomonas acroporae sp. nov., isolated from coral Acropora digitifera.</title>
        <authorList>
            <person name="Sun H."/>
        </authorList>
    </citation>
    <scope>NUCLEOTIDE SEQUENCE</scope>
    <source>
        <strain evidence="3">NAR14</strain>
    </source>
</reference>
<dbReference type="Pfam" id="PF13371">
    <property type="entry name" value="TPR_9"/>
    <property type="match status" value="1"/>
</dbReference>
<dbReference type="Gene3D" id="1.25.40.10">
    <property type="entry name" value="Tetratricopeptide repeat domain"/>
    <property type="match status" value="1"/>
</dbReference>
<proteinExistence type="inferred from homology"/>
<dbReference type="SUPFAM" id="SSF48452">
    <property type="entry name" value="TPR-like"/>
    <property type="match status" value="1"/>
</dbReference>
<dbReference type="InterPro" id="IPR032698">
    <property type="entry name" value="SirB1_N"/>
</dbReference>
<organism evidence="3 4">
    <name type="scientific">Roseomonas acroporae</name>
    <dbReference type="NCBI Taxonomy" id="2937791"/>
    <lineage>
        <taxon>Bacteria</taxon>
        <taxon>Pseudomonadati</taxon>
        <taxon>Pseudomonadota</taxon>
        <taxon>Alphaproteobacteria</taxon>
        <taxon>Acetobacterales</taxon>
        <taxon>Roseomonadaceae</taxon>
        <taxon>Roseomonas</taxon>
    </lineage>
</organism>
<dbReference type="PANTHER" id="PTHR31350">
    <property type="entry name" value="SI:DKEY-261L7.2"/>
    <property type="match status" value="1"/>
</dbReference>